<protein>
    <submittedName>
        <fullName evidence="5">Site-specific integrase</fullName>
    </submittedName>
</protein>
<keyword evidence="3" id="KW-0233">DNA recombination</keyword>
<dbReference type="InterPro" id="IPR025269">
    <property type="entry name" value="SAM-like_dom"/>
</dbReference>
<dbReference type="InterPro" id="IPR010998">
    <property type="entry name" value="Integrase_recombinase_N"/>
</dbReference>
<dbReference type="Pfam" id="PF13102">
    <property type="entry name" value="Phage_int_SAM_5"/>
    <property type="match status" value="1"/>
</dbReference>
<dbReference type="KEGG" id="hqi:H9L05_19505"/>
<keyword evidence="2" id="KW-0238">DNA-binding</keyword>
<feature type="domain" description="Tyr recombinase" evidence="4">
    <location>
        <begin position="236"/>
        <end position="433"/>
    </location>
</feature>
<gene>
    <name evidence="5" type="ORF">H9L05_19505</name>
</gene>
<dbReference type="PROSITE" id="PS51898">
    <property type="entry name" value="TYR_RECOMBINASE"/>
    <property type="match status" value="1"/>
</dbReference>
<dbReference type="InterPro" id="IPR011010">
    <property type="entry name" value="DNA_brk_join_enz"/>
</dbReference>
<evidence type="ECO:0000256" key="2">
    <source>
        <dbReference type="ARBA" id="ARBA00023125"/>
    </source>
</evidence>
<dbReference type="PANTHER" id="PTHR30349">
    <property type="entry name" value="PHAGE INTEGRASE-RELATED"/>
    <property type="match status" value="1"/>
</dbReference>
<dbReference type="AlphaFoldDB" id="A0A7H0GUT7"/>
<dbReference type="Pfam" id="PF00589">
    <property type="entry name" value="Phage_integrase"/>
    <property type="match status" value="1"/>
</dbReference>
<dbReference type="CDD" id="cd01185">
    <property type="entry name" value="INTN1_C_like"/>
    <property type="match status" value="1"/>
</dbReference>
<dbReference type="GO" id="GO:0003677">
    <property type="term" value="F:DNA binding"/>
    <property type="evidence" value="ECO:0007669"/>
    <property type="project" value="UniProtKB-KW"/>
</dbReference>
<dbReference type="Gene3D" id="1.10.150.130">
    <property type="match status" value="1"/>
</dbReference>
<name>A0A7H0GUT7_9BACT</name>
<dbReference type="EMBL" id="CP060784">
    <property type="protein sequence ID" value="QNP52053.1"/>
    <property type="molecule type" value="Genomic_DNA"/>
</dbReference>
<dbReference type="Gene3D" id="1.10.443.10">
    <property type="entry name" value="Intergrase catalytic core"/>
    <property type="match status" value="1"/>
</dbReference>
<evidence type="ECO:0000313" key="6">
    <source>
        <dbReference type="Proteomes" id="UP000516093"/>
    </source>
</evidence>
<dbReference type="GO" id="GO:0006310">
    <property type="term" value="P:DNA recombination"/>
    <property type="evidence" value="ECO:0007669"/>
    <property type="project" value="UniProtKB-KW"/>
</dbReference>
<evidence type="ECO:0000313" key="5">
    <source>
        <dbReference type="EMBL" id="QNP52053.1"/>
    </source>
</evidence>
<accession>A0A7H0GUT7</accession>
<sequence length="437" mass="49148">MSKTTDHKEGTATVKIVYFTGKVLADGSHPFLIRITKNRKQLYRSTGVSLQPRYYNFEKKEIRRNYPGDAKALWRKLEAKAATYEQAAEDLASADEQHDAETVLSKVSQSRRATRRVKLLAYFDELIAEQTAVSQLGNARVYRDTRSQLAHFLDKEHPGTSDIPFSQVTVAFCHDWEQFMRATGTEDTSLSVRFRTLRAIFNKAIATGLAKAELYPFARNRAEQHKYSISRFDVSTKKRALPREELRKLEQLNPTINRQRLAKDAFLFSFYAGGINFVDLAQLRWRDVSGSDPATGHPERLEYVRQKTGGKFSLKLLGPAAAIVSSYSPITRTTPDGYIFPFLDVTKHTTPAKRMVRLHNVLGWVNKALKVMGKQAGIATPLTTYVARHSFATTLKLKGTNTALISQAMGHKSEAVTAVYLDSFASELVDTAFEGLL</sequence>
<dbReference type="GO" id="GO:0015074">
    <property type="term" value="P:DNA integration"/>
    <property type="evidence" value="ECO:0007669"/>
    <property type="project" value="InterPro"/>
</dbReference>
<dbReference type="Pfam" id="PF17293">
    <property type="entry name" value="Arm-DNA-bind_5"/>
    <property type="match status" value="1"/>
</dbReference>
<comment type="similarity">
    <text evidence="1">Belongs to the 'phage' integrase family.</text>
</comment>
<dbReference type="Proteomes" id="UP000516093">
    <property type="component" value="Chromosome"/>
</dbReference>
<dbReference type="PANTHER" id="PTHR30349:SF64">
    <property type="entry name" value="PROPHAGE INTEGRASE INTD-RELATED"/>
    <property type="match status" value="1"/>
</dbReference>
<evidence type="ECO:0000259" key="4">
    <source>
        <dbReference type="PROSITE" id="PS51898"/>
    </source>
</evidence>
<dbReference type="InterPro" id="IPR002104">
    <property type="entry name" value="Integrase_catalytic"/>
</dbReference>
<reference evidence="5 6" key="1">
    <citation type="submission" date="2020-08" db="EMBL/GenBank/DDBJ databases">
        <title>Genome sequence of Hymenobacter qilianensis JCM 19763T.</title>
        <authorList>
            <person name="Hyun D.-W."/>
            <person name="Bae J.-W."/>
        </authorList>
    </citation>
    <scope>NUCLEOTIDE SEQUENCE [LARGE SCALE GENOMIC DNA]</scope>
    <source>
        <strain evidence="5 6">JCM 19763</strain>
    </source>
</reference>
<proteinExistence type="inferred from homology"/>
<evidence type="ECO:0000256" key="1">
    <source>
        <dbReference type="ARBA" id="ARBA00008857"/>
    </source>
</evidence>
<dbReference type="InterPro" id="IPR050090">
    <property type="entry name" value="Tyrosine_recombinase_XerCD"/>
</dbReference>
<keyword evidence="6" id="KW-1185">Reference proteome</keyword>
<dbReference type="RefSeq" id="WP_187732319.1">
    <property type="nucleotide sequence ID" value="NZ_BMFN01000002.1"/>
</dbReference>
<dbReference type="InterPro" id="IPR035386">
    <property type="entry name" value="Arm-DNA-bind_5"/>
</dbReference>
<organism evidence="5 6">
    <name type="scientific">Hymenobacter qilianensis</name>
    <dbReference type="NCBI Taxonomy" id="1385715"/>
    <lineage>
        <taxon>Bacteria</taxon>
        <taxon>Pseudomonadati</taxon>
        <taxon>Bacteroidota</taxon>
        <taxon>Cytophagia</taxon>
        <taxon>Cytophagales</taxon>
        <taxon>Hymenobacteraceae</taxon>
        <taxon>Hymenobacter</taxon>
    </lineage>
</organism>
<dbReference type="InterPro" id="IPR013762">
    <property type="entry name" value="Integrase-like_cat_sf"/>
</dbReference>
<dbReference type="SUPFAM" id="SSF56349">
    <property type="entry name" value="DNA breaking-rejoining enzymes"/>
    <property type="match status" value="1"/>
</dbReference>
<evidence type="ECO:0000256" key="3">
    <source>
        <dbReference type="ARBA" id="ARBA00023172"/>
    </source>
</evidence>